<evidence type="ECO:0000313" key="4">
    <source>
        <dbReference type="EMBL" id="GAA3034994.1"/>
    </source>
</evidence>
<dbReference type="PANTHER" id="PTHR24189:SF50">
    <property type="entry name" value="ANKYRIN REPEAT AND SOCS BOX PROTEIN 2"/>
    <property type="match status" value="1"/>
</dbReference>
<dbReference type="InterPro" id="IPR002110">
    <property type="entry name" value="Ankyrin_rpt"/>
</dbReference>
<dbReference type="EMBL" id="BAAAUF010000012">
    <property type="protein sequence ID" value="GAA3034994.1"/>
    <property type="molecule type" value="Genomic_DNA"/>
</dbReference>
<name>A0ABP6L7D0_9ACTN</name>
<dbReference type="SMART" id="SM00248">
    <property type="entry name" value="ANK"/>
    <property type="match status" value="5"/>
</dbReference>
<dbReference type="SUPFAM" id="SSF48403">
    <property type="entry name" value="Ankyrin repeat"/>
    <property type="match status" value="1"/>
</dbReference>
<dbReference type="Pfam" id="PF12796">
    <property type="entry name" value="Ank_2"/>
    <property type="match status" value="2"/>
</dbReference>
<keyword evidence="1" id="KW-0677">Repeat</keyword>
<dbReference type="PROSITE" id="PS50088">
    <property type="entry name" value="ANK_REPEAT"/>
    <property type="match status" value="3"/>
</dbReference>
<evidence type="ECO:0000256" key="2">
    <source>
        <dbReference type="ARBA" id="ARBA00023043"/>
    </source>
</evidence>
<dbReference type="Gene3D" id="1.25.40.20">
    <property type="entry name" value="Ankyrin repeat-containing domain"/>
    <property type="match status" value="1"/>
</dbReference>
<feature type="repeat" description="ANK" evidence="3">
    <location>
        <begin position="37"/>
        <end position="69"/>
    </location>
</feature>
<dbReference type="PANTHER" id="PTHR24189">
    <property type="entry name" value="MYOTROPHIN"/>
    <property type="match status" value="1"/>
</dbReference>
<evidence type="ECO:0000256" key="3">
    <source>
        <dbReference type="PROSITE-ProRule" id="PRU00023"/>
    </source>
</evidence>
<sequence>MNTHEPPGLFAAVYEGDENAVLRLLRTGTGPDSVDAEGQTALYLAAVSDAPGIVRLLLAAGADPDRLSSGADAPLCGAACGGHTEVVRALLAAGAAPDLREGYGFRALTWAVQRGHADVVRVLLAAGADPDLPGPGGEPPLVAAARRGSPGCVRALLAHGARARREALAEARRWLAVDIEEELRAGLEAAYGPGHAYVTSRREDEPGTVTVEVALLRDGRPAAGNDRQTGHRTIAALLERDPGSRTG</sequence>
<keyword evidence="5" id="KW-1185">Reference proteome</keyword>
<comment type="caution">
    <text evidence="4">The sequence shown here is derived from an EMBL/GenBank/DDBJ whole genome shotgun (WGS) entry which is preliminary data.</text>
</comment>
<keyword evidence="2 3" id="KW-0040">ANK repeat</keyword>
<evidence type="ECO:0000313" key="5">
    <source>
        <dbReference type="Proteomes" id="UP001501532"/>
    </source>
</evidence>
<dbReference type="InterPro" id="IPR036770">
    <property type="entry name" value="Ankyrin_rpt-contain_sf"/>
</dbReference>
<feature type="repeat" description="ANK" evidence="3">
    <location>
        <begin position="103"/>
        <end position="135"/>
    </location>
</feature>
<feature type="repeat" description="ANK" evidence="3">
    <location>
        <begin position="70"/>
        <end position="102"/>
    </location>
</feature>
<evidence type="ECO:0008006" key="6">
    <source>
        <dbReference type="Google" id="ProtNLM"/>
    </source>
</evidence>
<organism evidence="4 5">
    <name type="scientific">Streptomyces glomeratus</name>
    <dbReference type="NCBI Taxonomy" id="284452"/>
    <lineage>
        <taxon>Bacteria</taxon>
        <taxon>Bacillati</taxon>
        <taxon>Actinomycetota</taxon>
        <taxon>Actinomycetes</taxon>
        <taxon>Kitasatosporales</taxon>
        <taxon>Streptomycetaceae</taxon>
        <taxon>Streptomyces</taxon>
    </lineage>
</organism>
<gene>
    <name evidence="4" type="ORF">GCM10010448_16610</name>
</gene>
<dbReference type="RefSeq" id="WP_234515089.1">
    <property type="nucleotide sequence ID" value="NZ_BAAAUF010000012.1"/>
</dbReference>
<proteinExistence type="predicted"/>
<dbReference type="InterPro" id="IPR050745">
    <property type="entry name" value="Multifunctional_regulatory"/>
</dbReference>
<evidence type="ECO:0000256" key="1">
    <source>
        <dbReference type="ARBA" id="ARBA00022737"/>
    </source>
</evidence>
<dbReference type="PROSITE" id="PS50297">
    <property type="entry name" value="ANK_REP_REGION"/>
    <property type="match status" value="2"/>
</dbReference>
<dbReference type="Pfam" id="PF00023">
    <property type="entry name" value="Ank"/>
    <property type="match status" value="1"/>
</dbReference>
<dbReference type="Proteomes" id="UP001501532">
    <property type="component" value="Unassembled WGS sequence"/>
</dbReference>
<accession>A0ABP6L7D0</accession>
<protein>
    <recommendedName>
        <fullName evidence="6">Ankyrin repeat domain-containing protein</fullName>
    </recommendedName>
</protein>
<reference evidence="5" key="1">
    <citation type="journal article" date="2019" name="Int. J. Syst. Evol. Microbiol.">
        <title>The Global Catalogue of Microorganisms (GCM) 10K type strain sequencing project: providing services to taxonomists for standard genome sequencing and annotation.</title>
        <authorList>
            <consortium name="The Broad Institute Genomics Platform"/>
            <consortium name="The Broad Institute Genome Sequencing Center for Infectious Disease"/>
            <person name="Wu L."/>
            <person name="Ma J."/>
        </authorList>
    </citation>
    <scope>NUCLEOTIDE SEQUENCE [LARGE SCALE GENOMIC DNA]</scope>
    <source>
        <strain evidence="5">JCM 9091</strain>
    </source>
</reference>